<sequence>MGQVRRRRISRGQGDRRLQRGVARVGHALAVIARSEATKQSSSAYGASGLLRFARNDGGSRRGARSLGRDAGFMC</sequence>
<accession>A0A418VCX2</accession>
<comment type="caution">
    <text evidence="1">The sequence shown here is derived from an EMBL/GenBank/DDBJ whole genome shotgun (WGS) entry which is preliminary data.</text>
</comment>
<protein>
    <submittedName>
        <fullName evidence="1">Uncharacterized protein</fullName>
    </submittedName>
</protein>
<evidence type="ECO:0000313" key="1">
    <source>
        <dbReference type="EMBL" id="RJF73967.1"/>
    </source>
</evidence>
<gene>
    <name evidence="1" type="ORF">D4Q52_13970</name>
</gene>
<dbReference type="EMBL" id="QYYD01000013">
    <property type="protein sequence ID" value="RJF73967.1"/>
    <property type="molecule type" value="Genomic_DNA"/>
</dbReference>
<proteinExistence type="predicted"/>
<reference evidence="1 2" key="1">
    <citation type="submission" date="2018-09" db="EMBL/GenBank/DDBJ databases">
        <title>Draft genome sequence of Rhodopseudomonas palustris 2.1.18.</title>
        <authorList>
            <person name="Robertson S.L."/>
            <person name="Meyer T.E."/>
            <person name="Kyndt J.A."/>
        </authorList>
    </citation>
    <scope>NUCLEOTIDE SEQUENCE [LARGE SCALE GENOMIC DNA]</scope>
    <source>
        <strain evidence="1 2">2.1.18</strain>
    </source>
</reference>
<dbReference type="AlphaFoldDB" id="A0A418VCX2"/>
<dbReference type="Proteomes" id="UP000285523">
    <property type="component" value="Unassembled WGS sequence"/>
</dbReference>
<organism evidence="1 2">
    <name type="scientific">Rhodopseudomonas palustris</name>
    <dbReference type="NCBI Taxonomy" id="1076"/>
    <lineage>
        <taxon>Bacteria</taxon>
        <taxon>Pseudomonadati</taxon>
        <taxon>Pseudomonadota</taxon>
        <taxon>Alphaproteobacteria</taxon>
        <taxon>Hyphomicrobiales</taxon>
        <taxon>Nitrobacteraceae</taxon>
        <taxon>Rhodopseudomonas</taxon>
    </lineage>
</organism>
<evidence type="ECO:0000313" key="2">
    <source>
        <dbReference type="Proteomes" id="UP000285523"/>
    </source>
</evidence>
<name>A0A418VCX2_RHOPL</name>